<gene>
    <name evidence="1" type="ORF">O6P32_02670</name>
</gene>
<keyword evidence="2" id="KW-1185">Reference proteome</keyword>
<dbReference type="Proteomes" id="UP001141933">
    <property type="component" value="Unassembled WGS sequence"/>
</dbReference>
<organism evidence="1 2">
    <name type="scientific">Phocaeicola acetigenes</name>
    <dbReference type="NCBI Taxonomy" id="3016083"/>
    <lineage>
        <taxon>Bacteria</taxon>
        <taxon>Pseudomonadati</taxon>
        <taxon>Bacteroidota</taxon>
        <taxon>Bacteroidia</taxon>
        <taxon>Bacteroidales</taxon>
        <taxon>Bacteroidaceae</taxon>
        <taxon>Phocaeicola</taxon>
    </lineage>
</organism>
<protein>
    <submittedName>
        <fullName evidence="1">Uncharacterized protein</fullName>
    </submittedName>
</protein>
<dbReference type="RefSeq" id="WP_269876656.1">
    <property type="nucleotide sequence ID" value="NZ_JAPZVM010000002.1"/>
</dbReference>
<name>A0ABT4PEX8_9BACT</name>
<evidence type="ECO:0000313" key="2">
    <source>
        <dbReference type="Proteomes" id="UP001141933"/>
    </source>
</evidence>
<comment type="caution">
    <text evidence="1">The sequence shown here is derived from an EMBL/GenBank/DDBJ whole genome shotgun (WGS) entry which is preliminary data.</text>
</comment>
<proteinExistence type="predicted"/>
<dbReference type="EMBL" id="JAPZVM010000002">
    <property type="protein sequence ID" value="MCZ8371608.1"/>
    <property type="molecule type" value="Genomic_DNA"/>
</dbReference>
<sequence length="51" mass="5323">MSKVSIAVVGCKIAAVGYAANDGDCAADVVVFNQQIGLWIYSNNAEWLSCG</sequence>
<reference evidence="1" key="1">
    <citation type="submission" date="2022-12" db="EMBL/GenBank/DDBJ databases">
        <title>Phocaeicola acetigenes sp. nov., isolated feces from a healthy human.</title>
        <authorList>
            <person name="Do H."/>
            <person name="Ha Y.B."/>
            <person name="Kim J.-S."/>
            <person name="Suh M.K."/>
            <person name="Kim H.S."/>
            <person name="Lee J.-S."/>
        </authorList>
    </citation>
    <scope>NUCLEOTIDE SEQUENCE</scope>
    <source>
        <strain evidence="1">KGMB11183</strain>
    </source>
</reference>
<evidence type="ECO:0000313" key="1">
    <source>
        <dbReference type="EMBL" id="MCZ8371608.1"/>
    </source>
</evidence>
<accession>A0ABT4PEX8</accession>